<dbReference type="GeneID" id="100197997"/>
<dbReference type="SMART" id="SM00488">
    <property type="entry name" value="DEXDc2"/>
    <property type="match status" value="1"/>
</dbReference>
<dbReference type="InterPro" id="IPR006554">
    <property type="entry name" value="Helicase-like_DEXD_c2"/>
</dbReference>
<accession>A0ABM4CPV3</accession>
<dbReference type="Pfam" id="PF13307">
    <property type="entry name" value="Helicase_C_2"/>
    <property type="match status" value="1"/>
</dbReference>
<dbReference type="PANTHER" id="PTHR11472:SF47">
    <property type="entry name" value="FANCONI ANEMIA GROUP J PROTEIN"/>
    <property type="match status" value="1"/>
</dbReference>
<gene>
    <name evidence="14" type="primary">LOC100197997</name>
</gene>
<evidence type="ECO:0000313" key="14">
    <source>
        <dbReference type="RefSeq" id="XP_065663877.1"/>
    </source>
</evidence>
<dbReference type="SUPFAM" id="SSF52540">
    <property type="entry name" value="P-loop containing nucleoside triphosphate hydrolases"/>
    <property type="match status" value="2"/>
</dbReference>
<feature type="domain" description="Helicase ATP-binding" evidence="12">
    <location>
        <begin position="30"/>
        <end position="387"/>
    </location>
</feature>
<name>A0ABM4CPV3_HYDVU</name>
<dbReference type="InterPro" id="IPR010614">
    <property type="entry name" value="RAD3-like_helicase_DEAD"/>
</dbReference>
<dbReference type="Pfam" id="PF06733">
    <property type="entry name" value="DEAD_2"/>
    <property type="match status" value="1"/>
</dbReference>
<keyword evidence="10" id="KW-0539">Nucleus</keyword>
<evidence type="ECO:0000256" key="8">
    <source>
        <dbReference type="ARBA" id="ARBA00023014"/>
    </source>
</evidence>
<dbReference type="InterPro" id="IPR045028">
    <property type="entry name" value="DinG/Rad3-like"/>
</dbReference>
<evidence type="ECO:0000256" key="10">
    <source>
        <dbReference type="ARBA" id="ARBA00023242"/>
    </source>
</evidence>
<evidence type="ECO:0000256" key="7">
    <source>
        <dbReference type="ARBA" id="ARBA00023004"/>
    </source>
</evidence>
<organism evidence="13 14">
    <name type="scientific">Hydra vulgaris</name>
    <name type="common">Hydra</name>
    <name type="synonym">Hydra attenuata</name>
    <dbReference type="NCBI Taxonomy" id="6087"/>
    <lineage>
        <taxon>Eukaryota</taxon>
        <taxon>Metazoa</taxon>
        <taxon>Cnidaria</taxon>
        <taxon>Hydrozoa</taxon>
        <taxon>Hydroidolina</taxon>
        <taxon>Anthoathecata</taxon>
        <taxon>Aplanulata</taxon>
        <taxon>Hydridae</taxon>
        <taxon>Hydra</taxon>
    </lineage>
</organism>
<keyword evidence="6" id="KW-0067">ATP-binding</keyword>
<dbReference type="PROSITE" id="PS51193">
    <property type="entry name" value="HELICASE_ATP_BIND_2"/>
    <property type="match status" value="1"/>
</dbReference>
<dbReference type="InterPro" id="IPR006555">
    <property type="entry name" value="ATP-dep_Helicase_C"/>
</dbReference>
<dbReference type="SMART" id="SM00491">
    <property type="entry name" value="HELICc2"/>
    <property type="match status" value="1"/>
</dbReference>
<evidence type="ECO:0000256" key="4">
    <source>
        <dbReference type="ARBA" id="ARBA00022801"/>
    </source>
</evidence>
<dbReference type="Gene3D" id="1.10.30.20">
    <property type="entry name" value="Bacterial XPD DNA helicase, FeS cluster domain"/>
    <property type="match status" value="1"/>
</dbReference>
<dbReference type="Proteomes" id="UP001652625">
    <property type="component" value="Chromosome 10"/>
</dbReference>
<evidence type="ECO:0000256" key="2">
    <source>
        <dbReference type="ARBA" id="ARBA00022723"/>
    </source>
</evidence>
<keyword evidence="5" id="KW-0347">Helicase</keyword>
<dbReference type="RefSeq" id="XP_065663877.1">
    <property type="nucleotide sequence ID" value="XM_065807805.1"/>
</dbReference>
<evidence type="ECO:0000259" key="12">
    <source>
        <dbReference type="PROSITE" id="PS51193"/>
    </source>
</evidence>
<dbReference type="InterPro" id="IPR042493">
    <property type="entry name" value="XPD_DNA_FeS"/>
</dbReference>
<keyword evidence="9" id="KW-0413">Isomerase</keyword>
<keyword evidence="4" id="KW-0378">Hydrolase</keyword>
<evidence type="ECO:0000256" key="1">
    <source>
        <dbReference type="ARBA" id="ARBA00004123"/>
    </source>
</evidence>
<dbReference type="NCBIfam" id="TIGR00604">
    <property type="entry name" value="rad3"/>
    <property type="match status" value="1"/>
</dbReference>
<evidence type="ECO:0000256" key="11">
    <source>
        <dbReference type="SAM" id="MobiDB-lite"/>
    </source>
</evidence>
<evidence type="ECO:0000256" key="6">
    <source>
        <dbReference type="ARBA" id="ARBA00022840"/>
    </source>
</evidence>
<evidence type="ECO:0000256" key="3">
    <source>
        <dbReference type="ARBA" id="ARBA00022741"/>
    </source>
</evidence>
<dbReference type="InterPro" id="IPR027417">
    <property type="entry name" value="P-loop_NTPase"/>
</dbReference>
<dbReference type="CDD" id="cd18788">
    <property type="entry name" value="SF2_C_XPD"/>
    <property type="match status" value="1"/>
</dbReference>
<keyword evidence="3" id="KW-0547">Nucleotide-binding</keyword>
<protein>
    <submittedName>
        <fullName evidence="14">Fanconi anemia group J protein homolog isoform X5</fullName>
    </submittedName>
</protein>
<evidence type="ECO:0000256" key="9">
    <source>
        <dbReference type="ARBA" id="ARBA00023235"/>
    </source>
</evidence>
<evidence type="ECO:0000313" key="13">
    <source>
        <dbReference type="Proteomes" id="UP001652625"/>
    </source>
</evidence>
<dbReference type="InterPro" id="IPR014013">
    <property type="entry name" value="Helic_SF1/SF2_ATP-bd_DinG/Rad3"/>
</dbReference>
<keyword evidence="2" id="KW-0479">Metal-binding</keyword>
<evidence type="ECO:0000256" key="5">
    <source>
        <dbReference type="ARBA" id="ARBA00022806"/>
    </source>
</evidence>
<feature type="region of interest" description="Disordered" evidence="11">
    <location>
        <begin position="155"/>
        <end position="175"/>
    </location>
</feature>
<dbReference type="Gene3D" id="1.10.275.40">
    <property type="match status" value="1"/>
</dbReference>
<dbReference type="Gene3D" id="3.40.50.300">
    <property type="entry name" value="P-loop containing nucleotide triphosphate hydrolases"/>
    <property type="match status" value="3"/>
</dbReference>
<keyword evidence="7" id="KW-0408">Iron</keyword>
<sequence>MSNHLKKKNIEKEINLKSDIDANHYQYCISGVNVKFPVKAYPTQISLMSKILQSIQKRQCCLLESPTGSGKSLALLCATLAWLYEEKAQKEEEVINVQGIIKEVSNVQANIKEAIIVQANIKDNVQEAAIKVISKEDDGDDFKREAKKIRKSITSVKKGDNNESESSTELLPNNAPDEIPVKLEKRKKISKIYFGTRTHKQITQIIRELKKTAYKDVRMSILSSREYTCIHHTVSKNINKNEECKKLVRGNEGKSCRFYNNVHLLSKNVVQEQCNLNTAWDIEDLVAAGKKKKACPYFGARELSRTADIIFCPFNYLIDPVIRNQMSINIDDGIVILDEAHNIEDASREAASSILTVLELEEAKRDLQFMIDARVSIDAHTCLMMLCDGMLYWIESVKDQLVQQGFEYEAKVWTGKEIIKMFQNAEKLHLSCASVKLYKDQLIELTNKEQQENVNTFGEEELSISSKTLNTLLNLMKVLEKLFDESYDYSNDYRVILSRTAVMVNLNNESVGGWKSKSKYLEKVWTYEIKWCCLNPAVVFSEVGRHSRCVILSSGTLSPMSSFASELGIDFPITYEGNHIISDSQVWVSTLSVGPSGNVINANYTNSETFLFQDDIGNILLHICEAIPRGILCFFPSYHMMEKLHKRWEATGLLDKMSTFKVVFSEPRGNEKKVFDETLKQFYECVTTDNGKINGALLLAVCRGKVSEGLDFSDDNARAVVAVGIPFPNVKDLSVTLKRKYNDLYISKGLLSGNNWYELQAFRALNQALGRCIRHKNDWGALLMIDVRFSKTPKYVDGLSKWIRTKVKHFNDFQTCFLSVCEFAYGHQKDLKKETSMIIDKQNNTSYFCKEKLIANEPNLTVSCFETSKIKENNQDKINTMMTSSTLISITSNTIKNNVCLQAKDSDEKLFVHSDSNKLGNGSVSNSLNESKTKKSFFFRTPTSAFFTSKYSDVKKKKFLVDSSLLTKDINSSISMASCEQSVLDLSSFINHKTRFDDSLSSFDHKEEVSFLNDTSSFINDTNKTFDYDLPDVSIAPLARNRKILATQPKKKFKYPVNNCEKLNETEMHNTDSIEYNDSVNRKNIVHSKSEPKKACFTYPYLEKNPTSNDYLKHNVASPVLFHPQQDFEEPSHSTPNVCIDSVVVNNNNISSFNNLVTMSTQDVYSKKQTKIGLKCKGNILSKFEQSVLEFDATDVCDLGNNVDTTIDVNTTTKYDLESLTEKIIIPQKDNFVNFSSSNSVPCIQNENLDNIQLEKLVKPILKDRNIENEYNKFADKSFNNIVTKNETDIEINKHKVQPILKQNEKLETLSLAIRRKKRNLKRNLRETQKTKDEFNWSPEFHSLVSEKSESKSSNHHLLNDTSDSLFCLICKTILIQGDFESCSESILSKKVILLKKKSSCIQLNLKHNINGFELNSFFENGQVYIPLFCPNCAVTMDYENLTPAGVNVISMNNEKKSQSYFFQDKVLFS</sequence>
<dbReference type="PANTHER" id="PTHR11472">
    <property type="entry name" value="DNA REPAIR DEAD HELICASE RAD3/XP-D SUBFAMILY MEMBER"/>
    <property type="match status" value="1"/>
</dbReference>
<keyword evidence="8" id="KW-0411">Iron-sulfur</keyword>
<reference evidence="14" key="1">
    <citation type="submission" date="2025-08" db="UniProtKB">
        <authorList>
            <consortium name="RefSeq"/>
        </authorList>
    </citation>
    <scope>IDENTIFICATION</scope>
</reference>
<dbReference type="InterPro" id="IPR013020">
    <property type="entry name" value="Rad3/Chl1-like"/>
</dbReference>
<proteinExistence type="predicted"/>
<comment type="subcellular location">
    <subcellularLocation>
        <location evidence="1">Nucleus</location>
    </subcellularLocation>
</comment>
<keyword evidence="13" id="KW-1185">Reference proteome</keyword>